<evidence type="ECO:0000313" key="2">
    <source>
        <dbReference type="EMBL" id="VDM31875.1"/>
    </source>
</evidence>
<reference evidence="2 3" key="2">
    <citation type="submission" date="2018-11" db="EMBL/GenBank/DDBJ databases">
        <authorList>
            <consortium name="Pathogen Informatics"/>
        </authorList>
    </citation>
    <scope>NUCLEOTIDE SEQUENCE [LARGE SCALE GENOMIC DNA]</scope>
</reference>
<evidence type="ECO:0000313" key="3">
    <source>
        <dbReference type="Proteomes" id="UP000274429"/>
    </source>
</evidence>
<evidence type="ECO:0000256" key="1">
    <source>
        <dbReference type="SAM" id="MobiDB-lite"/>
    </source>
</evidence>
<sequence length="1212" mass="137592">MPSGGGARMWARSGAGEGAGFGEGGQNETPEEPAAAPHSPPPWVGGPPRFSLMHFYRNPITKYQLFQGAQLFFDRTLSFPVDGGDYGIPMAIAAPMGVLHAKHMEELLLGREASFINKLHHPIVKNALSREEMDEMVRFLLITPTYDECMEKLRPLSTRMVFEILVSIIQRAQNLRVHVGCIPTSCMKAVDLLDPSPFQQHPPPESSQTTEQYMSTVGQIMLEEKDLLQTIANVYNYQLYKDLKRSENRHVHLVFRFMLINLMRLLRDFCLASPLPDGLVEDRFLLLDYTRTRVELMSTIVRQLKIKFGRYLLLPADFSKETQREEGDPNLMALAERILSNLILLNTPEAWYIGAVVSDFILHSIPNCNFQDSDCSCQRLEQFYPGALSRMCGPIMEVPSDDSSDASTEPMLGGTSPPAWEGGPPVFNLMDAIRVVITADMMFECSGVRFEEDLLTQNDDGDYCIPLPIAAMMLILREKFEEELSQSYMYSFFTRLEYPAIPKLNPPEVVEQMVAFLMRATSLETCRESFASVSARMVFEVLVELIQRTDFLRLPISIDTARVMHNVDLIKHRYGGPEQPFPQTNSEAGYMGNVIEDIITDDALKRRTPNILNYLWFRDINNMDREDVKNLYQFIMINFLEILRMYCCAAIATTEGIEVDQYMLINFAQTHTAAIEMALRVLGNKVGKYIISTPPEFAQELLQEMGAIHLPEAVIKGKFFFNLLLLNQPKVWSPVATLRDIFNHDQPNCNFQVEQCICQTFKTIFPHVVEQLTTIMEKVVCPGGENEGDTGCPPPSRGPSLMPCLMSLIQTPIPEYAFFEGAKMRFMCDLITPCDDGPYCIPLSIAASMQILHEKHEKELACGRGKSFLRKLDYPGMSQSTPPENLDKLTQILLEAGCYDQCKCVLQNFSAYMVFKIVVDLIQRVQNLRLPISLDTALAMRDVDFTQYGFGSAPLCVAEKDTESEHLSRMAQEMATDDSYKQRLPNIIHYLWFKDLNAADNQQTALLFRYIVLNLIHLLRQYIKTAARTSEVEDSRYLFIDYSQMNAKSVLPILRVLGNNFGEFLIREPPNFYSQCYRPEMVCNLSHTDIMGTFFLDLLLMNTPEAWYPNASVECFIIHDCPDCNFQNEHNLELVVRIAKDVISSQLWSVRLVIEKVMSSAGYPGAKPCGHHIFKDFCDTSEHSQAFVASQLSNPVKGPELYKESYSKDKVA</sequence>
<accession>A0A0R3X2I4</accession>
<dbReference type="AlphaFoldDB" id="A0A0R3X2I4"/>
<reference evidence="4" key="1">
    <citation type="submission" date="2017-02" db="UniProtKB">
        <authorList>
            <consortium name="WormBaseParasite"/>
        </authorList>
    </citation>
    <scope>IDENTIFICATION</scope>
</reference>
<feature type="compositionally biased region" description="Gly residues" evidence="1">
    <location>
        <begin position="15"/>
        <end position="25"/>
    </location>
</feature>
<dbReference type="OrthoDB" id="6224833at2759"/>
<dbReference type="Proteomes" id="UP000274429">
    <property type="component" value="Unassembled WGS sequence"/>
</dbReference>
<proteinExistence type="predicted"/>
<evidence type="ECO:0000313" key="4">
    <source>
        <dbReference type="WBParaSite" id="TTAC_0000750101-mRNA-1"/>
    </source>
</evidence>
<dbReference type="STRING" id="6205.A0A0R3X2I4"/>
<gene>
    <name evidence="2" type="ORF">TTAC_LOCUS7486</name>
</gene>
<feature type="region of interest" description="Disordered" evidence="1">
    <location>
        <begin position="1"/>
        <end position="43"/>
    </location>
</feature>
<protein>
    <submittedName>
        <fullName evidence="4">RYDR_ITPR domain-containing protein</fullName>
    </submittedName>
</protein>
<organism evidence="4">
    <name type="scientific">Hydatigena taeniaeformis</name>
    <name type="common">Feline tapeworm</name>
    <name type="synonym">Taenia taeniaeformis</name>
    <dbReference type="NCBI Taxonomy" id="6205"/>
    <lineage>
        <taxon>Eukaryota</taxon>
        <taxon>Metazoa</taxon>
        <taxon>Spiralia</taxon>
        <taxon>Lophotrochozoa</taxon>
        <taxon>Platyhelminthes</taxon>
        <taxon>Cestoda</taxon>
        <taxon>Eucestoda</taxon>
        <taxon>Cyclophyllidea</taxon>
        <taxon>Taeniidae</taxon>
        <taxon>Hydatigera</taxon>
    </lineage>
</organism>
<dbReference type="WBParaSite" id="TTAC_0000750101-mRNA-1">
    <property type="protein sequence ID" value="TTAC_0000750101-mRNA-1"/>
    <property type="gene ID" value="TTAC_0000750101"/>
</dbReference>
<name>A0A0R3X2I4_HYDTA</name>
<keyword evidence="3" id="KW-1185">Reference proteome</keyword>
<dbReference type="EMBL" id="UYWX01020377">
    <property type="protein sequence ID" value="VDM31875.1"/>
    <property type="molecule type" value="Genomic_DNA"/>
</dbReference>